<dbReference type="Proteomes" id="UP000065807">
    <property type="component" value="Chromosome"/>
</dbReference>
<evidence type="ECO:0000256" key="1">
    <source>
        <dbReference type="SAM" id="MobiDB-lite"/>
    </source>
</evidence>
<proteinExistence type="predicted"/>
<evidence type="ECO:0000313" key="3">
    <source>
        <dbReference type="Proteomes" id="UP000065807"/>
    </source>
</evidence>
<reference evidence="3" key="1">
    <citation type="submission" date="2015-07" db="EMBL/GenBank/DDBJ databases">
        <title>Complete genome sequence and phylogenetic analysis of Limnochorda pilosa.</title>
        <authorList>
            <person name="Watanabe M."/>
            <person name="Kojima H."/>
            <person name="Fukui M."/>
        </authorList>
    </citation>
    <scope>NUCLEOTIDE SEQUENCE [LARGE SCALE GENOMIC DNA]</scope>
    <source>
        <strain evidence="3">HC45</strain>
    </source>
</reference>
<dbReference type="EMBL" id="AP014924">
    <property type="protein sequence ID" value="BAS28352.1"/>
    <property type="molecule type" value="Genomic_DNA"/>
</dbReference>
<feature type="compositionally biased region" description="Basic and acidic residues" evidence="1">
    <location>
        <begin position="108"/>
        <end position="120"/>
    </location>
</feature>
<dbReference type="KEGG" id="lpil:LIP_2522"/>
<feature type="region of interest" description="Disordered" evidence="1">
    <location>
        <begin position="47"/>
        <end position="167"/>
    </location>
</feature>
<organism evidence="2 3">
    <name type="scientific">Limnochorda pilosa</name>
    <dbReference type="NCBI Taxonomy" id="1555112"/>
    <lineage>
        <taxon>Bacteria</taxon>
        <taxon>Bacillati</taxon>
        <taxon>Bacillota</taxon>
        <taxon>Limnochordia</taxon>
        <taxon>Limnochordales</taxon>
        <taxon>Limnochordaceae</taxon>
        <taxon>Limnochorda</taxon>
    </lineage>
</organism>
<feature type="region of interest" description="Disordered" evidence="1">
    <location>
        <begin position="1"/>
        <end position="21"/>
    </location>
</feature>
<feature type="compositionally biased region" description="Basic residues" evidence="1">
    <location>
        <begin position="137"/>
        <end position="148"/>
    </location>
</feature>
<dbReference type="AlphaFoldDB" id="A0A0K2SMX0"/>
<gene>
    <name evidence="2" type="ORF">LIP_2522</name>
</gene>
<reference evidence="3" key="2">
    <citation type="journal article" date="2016" name="Int. J. Syst. Evol. Microbiol.">
        <title>Complete genome sequence and cell structure of Limnochorda pilosa, a Gram-negative spore-former within the phylum Firmicutes.</title>
        <authorList>
            <person name="Watanabe M."/>
            <person name="Kojima H."/>
            <person name="Fukui M."/>
        </authorList>
    </citation>
    <scope>NUCLEOTIDE SEQUENCE [LARGE SCALE GENOMIC DNA]</scope>
    <source>
        <strain evidence="3">HC45</strain>
    </source>
</reference>
<keyword evidence="3" id="KW-1185">Reference proteome</keyword>
<dbReference type="STRING" id="1555112.LIP_2522"/>
<evidence type="ECO:0000313" key="2">
    <source>
        <dbReference type="EMBL" id="BAS28352.1"/>
    </source>
</evidence>
<protein>
    <submittedName>
        <fullName evidence="2">Uncharacterized protein</fullName>
    </submittedName>
</protein>
<name>A0A0K2SMX0_LIMPI</name>
<accession>A0A0K2SMX0</accession>
<sequence>MDVCEPLGPHPDRLAQEPLQGPGQRLLGRAVAGVRLDPGQLPEACQQAFRGPAPHQHPAVPADQRQDQLYLAHGGPPAGRRDPVDQARLPRPAEPLHGTRGAGGASARKTDPGSQLHDRLVPLSGRLPGDQPGGERVHRRPGTRRAGRRLQCGPPGEHPYGVAVHGR</sequence>